<protein>
    <recommendedName>
        <fullName evidence="4">RRM domain-containing protein</fullName>
    </recommendedName>
</protein>
<dbReference type="InterPro" id="IPR035979">
    <property type="entry name" value="RBD_domain_sf"/>
</dbReference>
<evidence type="ECO:0000256" key="3">
    <source>
        <dbReference type="SAM" id="MobiDB-lite"/>
    </source>
</evidence>
<dbReference type="SMART" id="SM00360">
    <property type="entry name" value="RRM"/>
    <property type="match status" value="1"/>
</dbReference>
<dbReference type="GO" id="GO:0005689">
    <property type="term" value="C:U12-type spliceosomal complex"/>
    <property type="evidence" value="ECO:0007669"/>
    <property type="project" value="TreeGrafter"/>
</dbReference>
<evidence type="ECO:0000313" key="6">
    <source>
        <dbReference type="Proteomes" id="UP001216638"/>
    </source>
</evidence>
<dbReference type="Proteomes" id="UP001216638">
    <property type="component" value="Chromosome 2"/>
</dbReference>
<feature type="region of interest" description="Disordered" evidence="3">
    <location>
        <begin position="125"/>
        <end position="197"/>
    </location>
</feature>
<dbReference type="InterPro" id="IPR012677">
    <property type="entry name" value="Nucleotide-bd_a/b_plait_sf"/>
</dbReference>
<name>A0AAF0DTI7_9BASI</name>
<evidence type="ECO:0000313" key="5">
    <source>
        <dbReference type="EMBL" id="WFC95198.1"/>
    </source>
</evidence>
<feature type="compositionally biased region" description="Acidic residues" evidence="3">
    <location>
        <begin position="179"/>
        <end position="197"/>
    </location>
</feature>
<dbReference type="SUPFAM" id="SSF54928">
    <property type="entry name" value="RNA-binding domain, RBD"/>
    <property type="match status" value="1"/>
</dbReference>
<dbReference type="GO" id="GO:0000398">
    <property type="term" value="P:mRNA splicing, via spliceosome"/>
    <property type="evidence" value="ECO:0007669"/>
    <property type="project" value="TreeGrafter"/>
</dbReference>
<dbReference type="InterPro" id="IPR000504">
    <property type="entry name" value="RRM_dom"/>
</dbReference>
<evidence type="ECO:0000256" key="2">
    <source>
        <dbReference type="PROSITE-ProRule" id="PRU00176"/>
    </source>
</evidence>
<dbReference type="EMBL" id="CP119952">
    <property type="protein sequence ID" value="WFC95198.1"/>
    <property type="molecule type" value="Genomic_DNA"/>
</dbReference>
<proteinExistence type="predicted"/>
<dbReference type="GO" id="GO:0097157">
    <property type="term" value="F:pre-mRNA intronic binding"/>
    <property type="evidence" value="ECO:0007669"/>
    <property type="project" value="TreeGrafter"/>
</dbReference>
<dbReference type="PROSITE" id="PS50102">
    <property type="entry name" value="RRM"/>
    <property type="match status" value="1"/>
</dbReference>
<dbReference type="CDD" id="cd12246">
    <property type="entry name" value="RRM1_U1A_like"/>
    <property type="match status" value="1"/>
</dbReference>
<organism evidence="5 6">
    <name type="scientific">Malassezia brasiliensis</name>
    <dbReference type="NCBI Taxonomy" id="1821822"/>
    <lineage>
        <taxon>Eukaryota</taxon>
        <taxon>Fungi</taxon>
        <taxon>Dikarya</taxon>
        <taxon>Basidiomycota</taxon>
        <taxon>Ustilaginomycotina</taxon>
        <taxon>Malasseziomycetes</taxon>
        <taxon>Malasseziales</taxon>
        <taxon>Malasseziaceae</taxon>
        <taxon>Malassezia</taxon>
    </lineage>
</organism>
<dbReference type="Pfam" id="PF00076">
    <property type="entry name" value="RRM_1"/>
    <property type="match status" value="1"/>
</dbReference>
<dbReference type="PANTHER" id="PTHR16105:SF0">
    <property type="entry name" value="RNA-BINDING REGION-CONTAINING PROTEIN 3"/>
    <property type="match status" value="1"/>
</dbReference>
<evidence type="ECO:0000259" key="4">
    <source>
        <dbReference type="PROSITE" id="PS50102"/>
    </source>
</evidence>
<dbReference type="FunFam" id="3.30.70.330:FF:000039">
    <property type="entry name" value="U1 small nuclear ribonucleoprotein A"/>
    <property type="match status" value="1"/>
</dbReference>
<dbReference type="PANTHER" id="PTHR16105">
    <property type="entry name" value="RNA-BINDING REGION-CONTAINING PROTEIN 3"/>
    <property type="match status" value="1"/>
</dbReference>
<evidence type="ECO:0000256" key="1">
    <source>
        <dbReference type="ARBA" id="ARBA00022884"/>
    </source>
</evidence>
<keyword evidence="1 2" id="KW-0694">RNA-binding</keyword>
<feature type="compositionally biased region" description="Polar residues" evidence="3">
    <location>
        <begin position="125"/>
        <end position="134"/>
    </location>
</feature>
<dbReference type="AlphaFoldDB" id="A0AAF0DTI7"/>
<reference evidence="5" key="1">
    <citation type="submission" date="2023-03" db="EMBL/GenBank/DDBJ databases">
        <title>Mating type loci evolution in Malassezia.</title>
        <authorList>
            <person name="Coelho M.A."/>
        </authorList>
    </citation>
    <scope>NUCLEOTIDE SEQUENCE</scope>
    <source>
        <strain evidence="5">CBS 14135</strain>
    </source>
</reference>
<keyword evidence="6" id="KW-1185">Reference proteome</keyword>
<dbReference type="Gene3D" id="3.30.70.330">
    <property type="match status" value="1"/>
</dbReference>
<feature type="compositionally biased region" description="Basic and acidic residues" evidence="3">
    <location>
        <begin position="160"/>
        <end position="174"/>
    </location>
</feature>
<gene>
    <name evidence="5" type="ORF">MBRA1_001845</name>
</gene>
<sequence>MPSGTPSASVYVKNINTKVKKEELRAQLYNLFGSYGKVLDVVATRAPGMRGQAFVVFRDMQSATSALRGLDGFEFYDKPLVRAHRLTQVIEYARKKSYASLVQEHGEEALLNPGLLSRISEGTLPPTTKVTYSHAQADAEGQDKKRAREDLTNGATPVAEEARPAKTQRTESETKQNQNDEEDEEDDAMEMADSDDD</sequence>
<dbReference type="InterPro" id="IPR045164">
    <property type="entry name" value="RBM41/RNPC3"/>
</dbReference>
<accession>A0AAF0DTI7</accession>
<feature type="domain" description="RRM" evidence="4">
    <location>
        <begin position="8"/>
        <end position="80"/>
    </location>
</feature>
<feature type="compositionally biased region" description="Basic and acidic residues" evidence="3">
    <location>
        <begin position="141"/>
        <end position="151"/>
    </location>
</feature>
<dbReference type="GO" id="GO:0030626">
    <property type="term" value="F:U12 snRNA binding"/>
    <property type="evidence" value="ECO:0007669"/>
    <property type="project" value="TreeGrafter"/>
</dbReference>